<organism evidence="1 2">
    <name type="scientific">Marinitoga piezophila (strain DSM 14283 / JCM 11233 / KA3)</name>
    <dbReference type="NCBI Taxonomy" id="443254"/>
    <lineage>
        <taxon>Bacteria</taxon>
        <taxon>Thermotogati</taxon>
        <taxon>Thermotogota</taxon>
        <taxon>Thermotogae</taxon>
        <taxon>Petrotogales</taxon>
        <taxon>Petrotogaceae</taxon>
        <taxon>Marinitoga</taxon>
    </lineage>
</organism>
<dbReference type="InterPro" id="IPR015943">
    <property type="entry name" value="WD40/YVTN_repeat-like_dom_sf"/>
</dbReference>
<dbReference type="Gene3D" id="2.130.10.10">
    <property type="entry name" value="YVTN repeat-like/Quinoprotein amine dehydrogenase"/>
    <property type="match status" value="2"/>
</dbReference>
<protein>
    <recommendedName>
        <fullName evidence="3">WD40 repeat-containing protein</fullName>
    </recommendedName>
</protein>
<dbReference type="KEGG" id="mpz:Marpi_1369"/>
<keyword evidence="2" id="KW-1185">Reference proteome</keyword>
<dbReference type="AlphaFoldDB" id="H2J3F3"/>
<dbReference type="EMBL" id="CP003257">
    <property type="protein sequence ID" value="AEX85769.1"/>
    <property type="molecule type" value="Genomic_DNA"/>
</dbReference>
<name>H2J3F3_MARPK</name>
<sequence>MKRFFFLFFLIVLAIVSFSINYGKIDQNRFVLRNIKEYADKHWCKIETKNIIFHFEKDSEFARYSRIIAEREQQNLDKLFDFFKLKNVKNKANVYILKDFEMNNIIDVGGLNTGGSTIYTTSWALRHELIHFVEAQFEYEKYQNEYKKDKIHSEILVESIPQYFTSGYNTAYLKFIFKYGKKLDFDNPDKMLKEMAKNDNIYAYGSSFFEYMLQHYTIDEIKNLYINYFTNIEDISGKNFDELIGDWLKWVKNYSGNSFNGIYAANYFYYLYYENYIIGNIQLQNIYNLKGEIGLNYNNQIVGRINNSIAVYDLFNKRYSLYNGRFLSYIDNNYVITYNYLADYIIINIYNKNTGLLIHKIPLEVDKPALIKGDILDNIFVFSTGYEIYKYNLNTGKLQKIIDNINTDVVKRIGNKLLLGNEDGTVSIFENNKITKSIKISDWFIKHIIPAENYIIVTSGFNKITILDKNTLKIVKELFLENDYLSQISNNKNYLYVLYLSGKILKIDLNTFKTVNIMHVGRVAYPEIGYLTKNLFAKNIDGYLRFYALDYTIPENKELYRKIRSLKDYPDYIENEKLLFKTENNINNYWKIGDYEIIENEFCEVSIKKDGNEILNIELFDYLSNLKIIKDILFISCNDGEVRLYNLKNGKELFEDQKLQLSADFDGDYIYYGNKNREIVKYDYKNKKIVKKYYGNWGLISEIKRTPDNKTMISYYSKDKFKRFTTSPSNRIIIHYNDKPEYDRTIVIRYPVRTIIPYSSDKLLVEDTKFNLYIYNIFTGNMEKIISHSLRKIISLDIYNGRIIFTDGKFILIKDINTNETIAKYITDYEHITFVKWISNTTFIYGSDNKIYSYSF</sequence>
<accession>H2J3F3</accession>
<dbReference type="Proteomes" id="UP000007161">
    <property type="component" value="Chromosome"/>
</dbReference>
<dbReference type="SUPFAM" id="SSF50998">
    <property type="entry name" value="Quinoprotein alcohol dehydrogenase-like"/>
    <property type="match status" value="2"/>
</dbReference>
<dbReference type="HOGENOM" id="CLU_333649_0_0_0"/>
<dbReference type="OrthoDB" id="38551at2"/>
<reference evidence="1 2" key="1">
    <citation type="journal article" date="2012" name="J. Bacteriol.">
        <title>Complete Genome Sequence of the Thermophilic, Piezophilic, Heterotrophic Bacterium Marinitoga piezophila KA3.</title>
        <authorList>
            <person name="Lucas S."/>
            <person name="Han J."/>
            <person name="Lapidus A."/>
            <person name="Cheng J.F."/>
            <person name="Goodwin L.A."/>
            <person name="Pitluck S."/>
            <person name="Peters L."/>
            <person name="Mikhailova N."/>
            <person name="Teshima H."/>
            <person name="Detter J.C."/>
            <person name="Han C."/>
            <person name="Tapia R."/>
            <person name="Land M."/>
            <person name="Hauser L."/>
            <person name="Kyrpides N.C."/>
            <person name="Ivanova N."/>
            <person name="Pagani I."/>
            <person name="Vannier P."/>
            <person name="Oger P."/>
            <person name="Bartlett D.H."/>
            <person name="Noll K.M."/>
            <person name="Woyke T."/>
            <person name="Jebbar M."/>
        </authorList>
    </citation>
    <scope>NUCLEOTIDE SEQUENCE [LARGE SCALE GENOMIC DNA]</scope>
    <source>
        <strain evidence="2">DSM 14283 / JCM 11233 / KA3</strain>
    </source>
</reference>
<dbReference type="STRING" id="443254.Marpi_1369"/>
<proteinExistence type="predicted"/>
<dbReference type="eggNOG" id="COG3391">
    <property type="taxonomic scope" value="Bacteria"/>
</dbReference>
<evidence type="ECO:0000313" key="2">
    <source>
        <dbReference type="Proteomes" id="UP000007161"/>
    </source>
</evidence>
<reference evidence="2" key="2">
    <citation type="submission" date="2012-01" db="EMBL/GenBank/DDBJ databases">
        <title>Complete sequence of chromosome of Marinitoga piezophila KA3.</title>
        <authorList>
            <person name="Lucas S."/>
            <person name="Han J."/>
            <person name="Lapidus A."/>
            <person name="Cheng J.-F."/>
            <person name="Goodwin L."/>
            <person name="Pitluck S."/>
            <person name="Peters L."/>
            <person name="Mikhailova N."/>
            <person name="Teshima H."/>
            <person name="Detter J.C."/>
            <person name="Han C."/>
            <person name="Tapia R."/>
            <person name="Land M."/>
            <person name="Hauser L."/>
            <person name="Kyrpides N."/>
            <person name="Ivanova N."/>
            <person name="Pagani I."/>
            <person name="Jebbar M."/>
            <person name="Vannier P."/>
            <person name="Oger P."/>
            <person name="Cario A."/>
            <person name="Bartlett D."/>
            <person name="Noll K.M."/>
            <person name="Woyke T."/>
        </authorList>
    </citation>
    <scope>NUCLEOTIDE SEQUENCE [LARGE SCALE GENOMIC DNA]</scope>
    <source>
        <strain evidence="2">DSM 14283 / JCM 11233 / KA3</strain>
    </source>
</reference>
<dbReference type="RefSeq" id="WP_014296840.1">
    <property type="nucleotide sequence ID" value="NC_016751.1"/>
</dbReference>
<evidence type="ECO:0000313" key="1">
    <source>
        <dbReference type="EMBL" id="AEX85769.1"/>
    </source>
</evidence>
<evidence type="ECO:0008006" key="3">
    <source>
        <dbReference type="Google" id="ProtNLM"/>
    </source>
</evidence>
<gene>
    <name evidence="1" type="ordered locus">Marpi_1369</name>
</gene>
<dbReference type="InterPro" id="IPR011047">
    <property type="entry name" value="Quinoprotein_ADH-like_sf"/>
</dbReference>